<evidence type="ECO:0000256" key="2">
    <source>
        <dbReference type="SAM" id="Phobius"/>
    </source>
</evidence>
<gene>
    <name evidence="3" type="ORF">LTR62_007066</name>
</gene>
<comment type="caution">
    <text evidence="3">The sequence shown here is derived from an EMBL/GenBank/DDBJ whole genome shotgun (WGS) entry which is preliminary data.</text>
</comment>
<sequence>MMATQTAPLLGNDLHRAANVTTQHLSRNLNPSRTSPRLNPLVTPSEAPYHFDLTPSPPSVWPFPVEVSRPLRRKPSSSQLLLRGSSPIPARDRPLAPFAAEQVAQQFLQASPFSHLPPPPSPSLSSTITTLHSGPTPSPVSRQADSNDRWEGPANGHVFTKRKFSFVKPAKRLPRHISEDWLVYAAVVEGESERVPEDIVQKNGRSVRFTGVDSEDLQGASGEERDTTTASTFTLSKFKFPAPPGQTWTDTFGHLPEPTPPSSPATVYYKGASFDLVNPHASLLLGKHKIETPAEIDGLLDDYFYEADMPYNHITGEYSSPTLDQELNSSRRGRTLFTDTDSARRAIMRMPSLPMDMTRQAEQESPLARQTAKQPMMRGQPNIGEGIFHPTPPLPSGVASDQLEFIFPDPLARPLSPVPGDDSDEYEGEYVQDRAADSHRTSILSDPFDLNVSDDDAGPQYHNIDGLIATGNSHEQQPAESVGDYTETSDPDAESEAGLNTPGRDSTLGNILGAYDRTSGNISTDHEFTDFMRRGGSNQLRSQSPSSSIELARAIEFAENRRDPHAASERDSQWRRNDAGISWDNDGPPVVLPPRAHIPAARVHAPLYYGDCTELPTSEQTYGPTDELLGLTPAAQDHRTFTHSGGEGDVNYAAFPEEYYHHDMPNLAPSDSAMAFAAPEIPQLWSDIDMRRPSMYTLRPAHAIANRLSNRFTVDNDAAWEDIPIDQQNDGADEGHRISVASYANISDNSAIRDMPLPPAKHAQSPLKFQSSPCSSIGAKLQRRNKFIPLSGESDHEQSVHRAKQIIGMLIDEKRLGQAHISTQTDSRDLCRDLEHELELVRQQNPIAFKEALNAVVRESSMSEEPLVGRPSSSKGKGKARYDPDASFGNIVRTLGLDDGLSLRESVARSRASSITKSIGTSYSPARSNGLSFSNSVGTFQTLDADIPPLPASRNGGPEWSPLAQSSHRALRTRTPSTLRTVPSTDIELQPLTRTPAPRSALRSQTRLRELQLGSTNPYEDSTTMLTPTHQRLTDLQLAAQAKNWDMAPRSSPSLAQGRLAIDLGARNGSTARLIDQEATTTSSDLRLQEKISRHYFHLALLCPLSAFLFGIRYFDSFAAVRSQGRVEGMKGEYKQWALWVAVPLGMLAYAFVGVGVALVVLLTKG</sequence>
<name>A0AAN7TMS5_9PEZI</name>
<feature type="compositionally biased region" description="Low complexity" evidence="1">
    <location>
        <begin position="123"/>
        <end position="133"/>
    </location>
</feature>
<evidence type="ECO:0000313" key="4">
    <source>
        <dbReference type="Proteomes" id="UP001310890"/>
    </source>
</evidence>
<organism evidence="3 4">
    <name type="scientific">Meristemomyces frigidus</name>
    <dbReference type="NCBI Taxonomy" id="1508187"/>
    <lineage>
        <taxon>Eukaryota</taxon>
        <taxon>Fungi</taxon>
        <taxon>Dikarya</taxon>
        <taxon>Ascomycota</taxon>
        <taxon>Pezizomycotina</taxon>
        <taxon>Dothideomycetes</taxon>
        <taxon>Dothideomycetidae</taxon>
        <taxon>Mycosphaerellales</taxon>
        <taxon>Teratosphaeriaceae</taxon>
        <taxon>Meristemomyces</taxon>
    </lineage>
</organism>
<evidence type="ECO:0000313" key="3">
    <source>
        <dbReference type="EMBL" id="KAK5109400.1"/>
    </source>
</evidence>
<keyword evidence="2" id="KW-0812">Transmembrane</keyword>
<protein>
    <submittedName>
        <fullName evidence="3">Uncharacterized protein</fullName>
    </submittedName>
</protein>
<feature type="transmembrane region" description="Helical" evidence="2">
    <location>
        <begin position="1137"/>
        <end position="1163"/>
    </location>
</feature>
<keyword evidence="2" id="KW-0472">Membrane</keyword>
<dbReference type="Proteomes" id="UP001310890">
    <property type="component" value="Unassembled WGS sequence"/>
</dbReference>
<feature type="region of interest" description="Disordered" evidence="1">
    <location>
        <begin position="860"/>
        <end position="882"/>
    </location>
</feature>
<dbReference type="AlphaFoldDB" id="A0AAN7TMS5"/>
<evidence type="ECO:0000256" key="1">
    <source>
        <dbReference type="SAM" id="MobiDB-lite"/>
    </source>
</evidence>
<dbReference type="EMBL" id="JAVRRL010000065">
    <property type="protein sequence ID" value="KAK5109400.1"/>
    <property type="molecule type" value="Genomic_DNA"/>
</dbReference>
<reference evidence="3" key="1">
    <citation type="submission" date="2023-08" db="EMBL/GenBank/DDBJ databases">
        <title>Black Yeasts Isolated from many extreme environments.</title>
        <authorList>
            <person name="Coleine C."/>
            <person name="Stajich J.E."/>
            <person name="Selbmann L."/>
        </authorList>
    </citation>
    <scope>NUCLEOTIDE SEQUENCE</scope>
    <source>
        <strain evidence="3">CCFEE 5401</strain>
    </source>
</reference>
<keyword evidence="2" id="KW-1133">Transmembrane helix</keyword>
<feature type="transmembrane region" description="Helical" evidence="2">
    <location>
        <begin position="1096"/>
        <end position="1116"/>
    </location>
</feature>
<proteinExistence type="predicted"/>
<feature type="region of interest" description="Disordered" evidence="1">
    <location>
        <begin position="111"/>
        <end position="154"/>
    </location>
</feature>
<feature type="region of interest" description="Disordered" evidence="1">
    <location>
        <begin position="471"/>
        <end position="508"/>
    </location>
</feature>
<accession>A0AAN7TMS5</accession>